<keyword evidence="1" id="KW-1133">Transmembrane helix</keyword>
<sequence>MNKYTFPTFCGFVMISVILFFLLTWLLGPDSDTGLVLVVAMICSLQLSFITALIVSNGRKRK</sequence>
<proteinExistence type="predicted"/>
<keyword evidence="1" id="KW-0472">Membrane</keyword>
<gene>
    <name evidence="2" type="ORF">ACFFJ8_02270</name>
</gene>
<keyword evidence="3" id="KW-1185">Reference proteome</keyword>
<keyword evidence="1" id="KW-0812">Transmembrane</keyword>
<accession>A0ABV6J401</accession>
<comment type="caution">
    <text evidence="2">The sequence shown here is derived from an EMBL/GenBank/DDBJ whole genome shotgun (WGS) entry which is preliminary data.</text>
</comment>
<dbReference type="Proteomes" id="UP001589818">
    <property type="component" value="Unassembled WGS sequence"/>
</dbReference>
<evidence type="ECO:0000313" key="3">
    <source>
        <dbReference type="Proteomes" id="UP001589818"/>
    </source>
</evidence>
<organism evidence="2 3">
    <name type="scientific">Paenibacillus mendelii</name>
    <dbReference type="NCBI Taxonomy" id="206163"/>
    <lineage>
        <taxon>Bacteria</taxon>
        <taxon>Bacillati</taxon>
        <taxon>Bacillota</taxon>
        <taxon>Bacilli</taxon>
        <taxon>Bacillales</taxon>
        <taxon>Paenibacillaceae</taxon>
        <taxon>Paenibacillus</taxon>
    </lineage>
</organism>
<evidence type="ECO:0000256" key="1">
    <source>
        <dbReference type="SAM" id="Phobius"/>
    </source>
</evidence>
<dbReference type="RefSeq" id="WP_204820878.1">
    <property type="nucleotide sequence ID" value="NZ_JANHOF010000003.1"/>
</dbReference>
<name>A0ABV6J401_9BACL</name>
<evidence type="ECO:0000313" key="2">
    <source>
        <dbReference type="EMBL" id="MFC0390194.1"/>
    </source>
</evidence>
<reference evidence="2 3" key="1">
    <citation type="submission" date="2024-09" db="EMBL/GenBank/DDBJ databases">
        <authorList>
            <person name="Sun Q."/>
            <person name="Mori K."/>
        </authorList>
    </citation>
    <scope>NUCLEOTIDE SEQUENCE [LARGE SCALE GENOMIC DNA]</scope>
    <source>
        <strain evidence="2 3">CCM 4839</strain>
    </source>
</reference>
<feature type="transmembrane region" description="Helical" evidence="1">
    <location>
        <begin position="9"/>
        <end position="28"/>
    </location>
</feature>
<protein>
    <submittedName>
        <fullName evidence="2">Uncharacterized protein</fullName>
    </submittedName>
</protein>
<feature type="transmembrane region" description="Helical" evidence="1">
    <location>
        <begin position="34"/>
        <end position="55"/>
    </location>
</feature>
<dbReference type="EMBL" id="JBHLVF010000006">
    <property type="protein sequence ID" value="MFC0390194.1"/>
    <property type="molecule type" value="Genomic_DNA"/>
</dbReference>